<evidence type="ECO:0000313" key="2">
    <source>
        <dbReference type="Proteomes" id="UP001166286"/>
    </source>
</evidence>
<sequence length="141" mass="16421">MMKSEYKLAFTMALAFQATLNNHTFSRYECQIACAIQLYIRNANNQVPSDDTIAQIIQYLRGQTGGRPPPCANFVILIQHHSREDHRALYLSVYCNPAYWEPEARRVWQAWLSHSNQLINRLRDTGQLDPFLDDNGYLRTE</sequence>
<reference evidence="1" key="1">
    <citation type="submission" date="2023-03" db="EMBL/GenBank/DDBJ databases">
        <title>Complete genome of Cladonia borealis.</title>
        <authorList>
            <person name="Park H."/>
        </authorList>
    </citation>
    <scope>NUCLEOTIDE SEQUENCE</scope>
    <source>
        <strain evidence="1">ANT050790</strain>
    </source>
</reference>
<organism evidence="1 2">
    <name type="scientific">Cladonia borealis</name>
    <dbReference type="NCBI Taxonomy" id="184061"/>
    <lineage>
        <taxon>Eukaryota</taxon>
        <taxon>Fungi</taxon>
        <taxon>Dikarya</taxon>
        <taxon>Ascomycota</taxon>
        <taxon>Pezizomycotina</taxon>
        <taxon>Lecanoromycetes</taxon>
        <taxon>OSLEUM clade</taxon>
        <taxon>Lecanoromycetidae</taxon>
        <taxon>Lecanorales</taxon>
        <taxon>Lecanorineae</taxon>
        <taxon>Cladoniaceae</taxon>
        <taxon>Cladonia</taxon>
    </lineage>
</organism>
<proteinExistence type="predicted"/>
<accession>A0AA39QT75</accession>
<gene>
    <name evidence="1" type="ORF">JMJ35_009053</name>
</gene>
<keyword evidence="2" id="KW-1185">Reference proteome</keyword>
<dbReference type="EMBL" id="JAFEKC020000020">
    <property type="protein sequence ID" value="KAK0508777.1"/>
    <property type="molecule type" value="Genomic_DNA"/>
</dbReference>
<evidence type="ECO:0000313" key="1">
    <source>
        <dbReference type="EMBL" id="KAK0508777.1"/>
    </source>
</evidence>
<protein>
    <submittedName>
        <fullName evidence="1">Uncharacterized protein</fullName>
    </submittedName>
</protein>
<comment type="caution">
    <text evidence="1">The sequence shown here is derived from an EMBL/GenBank/DDBJ whole genome shotgun (WGS) entry which is preliminary data.</text>
</comment>
<dbReference type="AlphaFoldDB" id="A0AA39QT75"/>
<name>A0AA39QT75_9LECA</name>
<dbReference type="Proteomes" id="UP001166286">
    <property type="component" value="Unassembled WGS sequence"/>
</dbReference>